<accession>A0A922EPY9</accession>
<feature type="signal peptide" evidence="1">
    <location>
        <begin position="1"/>
        <end position="16"/>
    </location>
</feature>
<name>A0A922EPY9_CARIL</name>
<gene>
    <name evidence="2" type="ORF">I3842_07G228000</name>
</gene>
<comment type="caution">
    <text evidence="2">The sequence shown here is derived from an EMBL/GenBank/DDBJ whole genome shotgun (WGS) entry which is preliminary data.</text>
</comment>
<proteinExistence type="predicted"/>
<keyword evidence="1" id="KW-0732">Signal</keyword>
<sequence>MLSMTQSLLALTLTRAASDSSTFTPVSWVAIAATCDMVRVLRDPGFKDPENEYGDEDSDD</sequence>
<organism evidence="2 3">
    <name type="scientific">Carya illinoinensis</name>
    <name type="common">Pecan</name>
    <dbReference type="NCBI Taxonomy" id="32201"/>
    <lineage>
        <taxon>Eukaryota</taxon>
        <taxon>Viridiplantae</taxon>
        <taxon>Streptophyta</taxon>
        <taxon>Embryophyta</taxon>
        <taxon>Tracheophyta</taxon>
        <taxon>Spermatophyta</taxon>
        <taxon>Magnoliopsida</taxon>
        <taxon>eudicotyledons</taxon>
        <taxon>Gunneridae</taxon>
        <taxon>Pentapetalae</taxon>
        <taxon>rosids</taxon>
        <taxon>fabids</taxon>
        <taxon>Fagales</taxon>
        <taxon>Juglandaceae</taxon>
        <taxon>Carya</taxon>
    </lineage>
</organism>
<dbReference type="Proteomes" id="UP000811246">
    <property type="component" value="Chromosome 7"/>
</dbReference>
<dbReference type="AlphaFoldDB" id="A0A922EPY9"/>
<evidence type="ECO:0000313" key="2">
    <source>
        <dbReference type="EMBL" id="KAG6706572.1"/>
    </source>
</evidence>
<reference evidence="2" key="1">
    <citation type="submission" date="2021-01" db="EMBL/GenBank/DDBJ databases">
        <authorList>
            <person name="Lovell J.T."/>
            <person name="Bentley N."/>
            <person name="Bhattarai G."/>
            <person name="Jenkins J.W."/>
            <person name="Sreedasyam A."/>
            <person name="Alarcon Y."/>
            <person name="Bock C."/>
            <person name="Boston L."/>
            <person name="Carlson J."/>
            <person name="Cervantes K."/>
            <person name="Clermont K."/>
            <person name="Krom N."/>
            <person name="Kubenka K."/>
            <person name="Mamidi S."/>
            <person name="Mattison C."/>
            <person name="Monteros M."/>
            <person name="Pisani C."/>
            <person name="Plott C."/>
            <person name="Rajasekar S."/>
            <person name="Rhein H.S."/>
            <person name="Rohla C."/>
            <person name="Song M."/>
            <person name="Hilaire R.S."/>
            <person name="Shu S."/>
            <person name="Wells L."/>
            <person name="Wang X."/>
            <person name="Webber J."/>
            <person name="Heerema R.J."/>
            <person name="Klein P."/>
            <person name="Conner P."/>
            <person name="Grauke L."/>
            <person name="Grimwood J."/>
            <person name="Schmutz J."/>
            <person name="Randall J.J."/>
        </authorList>
    </citation>
    <scope>NUCLEOTIDE SEQUENCE</scope>
    <source>
        <tissue evidence="2">Leaf</tissue>
    </source>
</reference>
<protein>
    <recommendedName>
        <fullName evidence="4">Secreted protein</fullName>
    </recommendedName>
</protein>
<evidence type="ECO:0000313" key="3">
    <source>
        <dbReference type="Proteomes" id="UP000811246"/>
    </source>
</evidence>
<evidence type="ECO:0000256" key="1">
    <source>
        <dbReference type="SAM" id="SignalP"/>
    </source>
</evidence>
<evidence type="ECO:0008006" key="4">
    <source>
        <dbReference type="Google" id="ProtNLM"/>
    </source>
</evidence>
<dbReference type="EMBL" id="CM031831">
    <property type="protein sequence ID" value="KAG6706572.1"/>
    <property type="molecule type" value="Genomic_DNA"/>
</dbReference>
<feature type="chain" id="PRO_5037494924" description="Secreted protein" evidence="1">
    <location>
        <begin position="17"/>
        <end position="60"/>
    </location>
</feature>